<evidence type="ECO:0000256" key="7">
    <source>
        <dbReference type="SAM" id="SignalP"/>
    </source>
</evidence>
<dbReference type="GO" id="GO:0005576">
    <property type="term" value="C:extracellular region"/>
    <property type="evidence" value="ECO:0007669"/>
    <property type="project" value="TreeGrafter"/>
</dbReference>
<evidence type="ECO:0000256" key="5">
    <source>
        <dbReference type="ARBA" id="ARBA00036824"/>
    </source>
</evidence>
<proteinExistence type="predicted"/>
<gene>
    <name evidence="8" type="ORF">N0F65_006113</name>
</gene>
<dbReference type="EC" id="3.2.1.58" evidence="6"/>
<dbReference type="FunFam" id="3.20.20.80:FF:000113">
    <property type="entry name" value="Glucan 1,3-beta-glucosidase"/>
    <property type="match status" value="1"/>
</dbReference>
<reference evidence="8" key="2">
    <citation type="journal article" date="2023" name="Microbiol Resour">
        <title>Decontamination and Annotation of the Draft Genome Sequence of the Oomycete Lagenidium giganteum ARSEF 373.</title>
        <authorList>
            <person name="Morgan W.R."/>
            <person name="Tartar A."/>
        </authorList>
    </citation>
    <scope>NUCLEOTIDE SEQUENCE</scope>
    <source>
        <strain evidence="8">ARSEF 373</strain>
    </source>
</reference>
<dbReference type="PANTHER" id="PTHR31297:SF34">
    <property type="entry name" value="GLUCAN 1,3-BETA-GLUCOSIDASE 2"/>
    <property type="match status" value="1"/>
</dbReference>
<organism evidence="8 9">
    <name type="scientific">Lagenidium giganteum</name>
    <dbReference type="NCBI Taxonomy" id="4803"/>
    <lineage>
        <taxon>Eukaryota</taxon>
        <taxon>Sar</taxon>
        <taxon>Stramenopiles</taxon>
        <taxon>Oomycota</taxon>
        <taxon>Peronosporomycetes</taxon>
        <taxon>Pythiales</taxon>
        <taxon>Pythiaceae</taxon>
    </lineage>
</organism>
<evidence type="ECO:0000313" key="8">
    <source>
        <dbReference type="EMBL" id="DBA00913.1"/>
    </source>
</evidence>
<evidence type="ECO:0000256" key="2">
    <source>
        <dbReference type="ARBA" id="ARBA00023180"/>
    </source>
</evidence>
<dbReference type="GO" id="GO:0071555">
    <property type="term" value="P:cell wall organization"/>
    <property type="evidence" value="ECO:0007669"/>
    <property type="project" value="UniProtKB-KW"/>
</dbReference>
<evidence type="ECO:0000256" key="3">
    <source>
        <dbReference type="ARBA" id="ARBA00023295"/>
    </source>
</evidence>
<evidence type="ECO:0000313" key="9">
    <source>
        <dbReference type="Proteomes" id="UP001146120"/>
    </source>
</evidence>
<dbReference type="InterPro" id="IPR050386">
    <property type="entry name" value="Glycosyl_hydrolase_5"/>
</dbReference>
<dbReference type="GO" id="GO:0004338">
    <property type="term" value="F:glucan exo-1,3-beta-glucosidase activity"/>
    <property type="evidence" value="ECO:0007669"/>
    <property type="project" value="UniProtKB-EC"/>
</dbReference>
<keyword evidence="2" id="KW-0325">Glycoprotein</keyword>
<evidence type="ECO:0000256" key="6">
    <source>
        <dbReference type="ARBA" id="ARBA00038929"/>
    </source>
</evidence>
<keyword evidence="7" id="KW-0732">Signal</keyword>
<dbReference type="EMBL" id="DAKRPA010000056">
    <property type="protein sequence ID" value="DBA00913.1"/>
    <property type="molecule type" value="Genomic_DNA"/>
</dbReference>
<dbReference type="InterPro" id="IPR017853">
    <property type="entry name" value="GH"/>
</dbReference>
<dbReference type="AlphaFoldDB" id="A0AAV2Z0N8"/>
<feature type="chain" id="PRO_5043393887" description="glucan 1,3-beta-glucosidase" evidence="7">
    <location>
        <begin position="19"/>
        <end position="389"/>
    </location>
</feature>
<name>A0AAV2Z0N8_9STRA</name>
<evidence type="ECO:0000256" key="4">
    <source>
        <dbReference type="ARBA" id="ARBA00023316"/>
    </source>
</evidence>
<keyword evidence="4" id="KW-0961">Cell wall biogenesis/degradation</keyword>
<feature type="signal peptide" evidence="7">
    <location>
        <begin position="1"/>
        <end position="18"/>
    </location>
</feature>
<comment type="catalytic activity">
    <reaction evidence="5">
        <text>Successive hydrolysis of beta-D-glucose units from the non-reducing ends of (1-&gt;3)-beta-D-glucans, releasing alpha-glucose.</text>
        <dbReference type="EC" id="3.2.1.58"/>
    </reaction>
</comment>
<dbReference type="GO" id="GO:0009251">
    <property type="term" value="P:glucan catabolic process"/>
    <property type="evidence" value="ECO:0007669"/>
    <property type="project" value="TreeGrafter"/>
</dbReference>
<keyword evidence="3" id="KW-0326">Glycosidase</keyword>
<comment type="caution">
    <text evidence="8">The sequence shown here is derived from an EMBL/GenBank/DDBJ whole genome shotgun (WGS) entry which is preliminary data.</text>
</comment>
<dbReference type="GO" id="GO:0009986">
    <property type="term" value="C:cell surface"/>
    <property type="evidence" value="ECO:0007669"/>
    <property type="project" value="TreeGrafter"/>
</dbReference>
<keyword evidence="9" id="KW-1185">Reference proteome</keyword>
<keyword evidence="1" id="KW-0378">Hydrolase</keyword>
<dbReference type="PANTHER" id="PTHR31297">
    <property type="entry name" value="GLUCAN ENDO-1,6-BETA-GLUCOSIDASE B"/>
    <property type="match status" value="1"/>
</dbReference>
<protein>
    <recommendedName>
        <fullName evidence="6">glucan 1,3-beta-glucosidase</fullName>
        <ecNumber evidence="6">3.2.1.58</ecNumber>
    </recommendedName>
</protein>
<reference evidence="8" key="1">
    <citation type="submission" date="2022-11" db="EMBL/GenBank/DDBJ databases">
        <authorList>
            <person name="Morgan W.R."/>
            <person name="Tartar A."/>
        </authorList>
    </citation>
    <scope>NUCLEOTIDE SEQUENCE</scope>
    <source>
        <strain evidence="8">ARSEF 373</strain>
    </source>
</reference>
<sequence length="389" mass="44123">MPLLVAVVVAAVITASFASSSAAAASSIRDQLRSGQLPVRGVNLGGWLVAEHWMTWDSSIWQGVPDDVADQGEYATMTFLGHAVGDARFEQHRQQWITEDDIRELAGFGLNTVRVPIGFWIVGNDSSDPSGMRQWQTYAPGALKYLDTLVNEWAPRYNIAVMMSLHAHKGSQNGRDHSAPTVLGTKYWSTFQENVDNSVHWAMWVADRYKNSAAFLGLNLMNEPEDPTDLDVLLNYYRTTYALIRATGNDCVIGVSPWLTRQTPAYMMDFMNWPQYYNVWHEWHPYFVWGYDGLTEQQLIDAVQTYVTKNIAPWTGNYLFFGEWSMGSPISAAFKDDGDLKRFGQAQVRAFQGAHQGWSFWSWRHSDDMHNKRSGWSMRALLRSGLLVL</sequence>
<dbReference type="SUPFAM" id="SSF51445">
    <property type="entry name" value="(Trans)glycosidases"/>
    <property type="match status" value="1"/>
</dbReference>
<evidence type="ECO:0000256" key="1">
    <source>
        <dbReference type="ARBA" id="ARBA00022801"/>
    </source>
</evidence>
<accession>A0AAV2Z0N8</accession>
<dbReference type="Gene3D" id="3.20.20.80">
    <property type="entry name" value="Glycosidases"/>
    <property type="match status" value="1"/>
</dbReference>
<dbReference type="Proteomes" id="UP001146120">
    <property type="component" value="Unassembled WGS sequence"/>
</dbReference>